<dbReference type="AlphaFoldDB" id="A0A1Z4KR41"/>
<dbReference type="Proteomes" id="UP000217507">
    <property type="component" value="Chromosome"/>
</dbReference>
<reference evidence="1 2" key="1">
    <citation type="submission" date="2017-06" db="EMBL/GenBank/DDBJ databases">
        <title>Genome sequencing of cyanobaciteial culture collection at National Institute for Environmental Studies (NIES).</title>
        <authorList>
            <person name="Hirose Y."/>
            <person name="Shimura Y."/>
            <person name="Fujisawa T."/>
            <person name="Nakamura Y."/>
            <person name="Kawachi M."/>
        </authorList>
    </citation>
    <scope>NUCLEOTIDE SEQUENCE [LARGE SCALE GENOMIC DNA]</scope>
    <source>
        <strain evidence="1 2">NIES-23</strain>
    </source>
</reference>
<evidence type="ECO:0000313" key="2">
    <source>
        <dbReference type="Proteomes" id="UP000217507"/>
    </source>
</evidence>
<accession>A0A1Z4KR41</accession>
<sequence length="127" mass="14193">MIVISDTDRGGDRYSQSHKNTVYAKCYWDKIEAIPFKLCGMSLQEILPTINQLSHQDKLRLIHFLLLELAREDGCTLELNNDDEATKQDLLKQLASTQAVVWSPQADSTSVQALSDLLAESQSIANA</sequence>
<protein>
    <submittedName>
        <fullName evidence="1">Uncharacterized protein</fullName>
    </submittedName>
</protein>
<dbReference type="EMBL" id="AP018216">
    <property type="protein sequence ID" value="BAY71363.1"/>
    <property type="molecule type" value="Genomic_DNA"/>
</dbReference>
<evidence type="ECO:0000313" key="1">
    <source>
        <dbReference type="EMBL" id="BAY71363.1"/>
    </source>
</evidence>
<gene>
    <name evidence="1" type="ORF">NIES23_41810</name>
</gene>
<name>A0A1Z4KR41_ANAVA</name>
<organism evidence="1 2">
    <name type="scientific">Trichormus variabilis NIES-23</name>
    <dbReference type="NCBI Taxonomy" id="1973479"/>
    <lineage>
        <taxon>Bacteria</taxon>
        <taxon>Bacillati</taxon>
        <taxon>Cyanobacteriota</taxon>
        <taxon>Cyanophyceae</taxon>
        <taxon>Nostocales</taxon>
        <taxon>Nostocaceae</taxon>
        <taxon>Trichormus</taxon>
    </lineage>
</organism>
<proteinExistence type="predicted"/>